<comment type="caution">
    <text evidence="8">The sequence shown here is derived from an EMBL/GenBank/DDBJ whole genome shotgun (WGS) entry which is preliminary data.</text>
</comment>
<keyword evidence="1 6" id="KW-1277">Toxin-antitoxin system</keyword>
<organism evidence="8 9">
    <name type="scientific">Endozoicomonas gorgoniicola</name>
    <dbReference type="NCBI Taxonomy" id="1234144"/>
    <lineage>
        <taxon>Bacteria</taxon>
        <taxon>Pseudomonadati</taxon>
        <taxon>Pseudomonadota</taxon>
        <taxon>Gammaproteobacteria</taxon>
        <taxon>Oceanospirillales</taxon>
        <taxon>Endozoicomonadaceae</taxon>
        <taxon>Endozoicomonas</taxon>
    </lineage>
</organism>
<feature type="domain" description="DarT" evidence="7">
    <location>
        <begin position="1"/>
        <end position="199"/>
    </location>
</feature>
<evidence type="ECO:0000256" key="2">
    <source>
        <dbReference type="ARBA" id="ARBA00022676"/>
    </source>
</evidence>
<gene>
    <name evidence="8" type="ORF">NX722_18350</name>
</gene>
<accession>A0ABT3MZM6</accession>
<evidence type="ECO:0000256" key="4">
    <source>
        <dbReference type="ARBA" id="ARBA00022695"/>
    </source>
</evidence>
<comment type="similarity">
    <text evidence="6">Belongs to the DarT ADP-ribosyltransferase family.</text>
</comment>
<evidence type="ECO:0000256" key="6">
    <source>
        <dbReference type="PROSITE-ProRule" id="PRU01362"/>
    </source>
</evidence>
<comment type="caution">
    <text evidence="6">Lacks conserved residue(s) required for the propagation of feature annotation.</text>
</comment>
<evidence type="ECO:0000313" key="9">
    <source>
        <dbReference type="Proteomes" id="UP001209854"/>
    </source>
</evidence>
<dbReference type="Proteomes" id="UP001209854">
    <property type="component" value="Unassembled WGS sequence"/>
</dbReference>
<sequence>MRSFCRLTKARRKAAHFVPDDGLEYHTIHDVSIQAHRHLRTIPCGKGGAIHDYLPFYLGPLSPMLYKLSKGGLDGYSDGQEPLIYLVAWADEVAKAGFDYVFSDGHGLARFTQWYDDVSQLGQLDWPLVLSQEWADTLEDNDRKRRKQAEFLVHREFPWSMIKGIAVINDDIAGRVNAILDQFSDRHKPPVRVVRQWYYQG</sequence>
<protein>
    <submittedName>
        <fullName evidence="8">DUF4433 domain-containing protein</fullName>
    </submittedName>
</protein>
<evidence type="ECO:0000256" key="5">
    <source>
        <dbReference type="ARBA" id="ARBA00023125"/>
    </source>
</evidence>
<keyword evidence="9" id="KW-1185">Reference proteome</keyword>
<dbReference type="PROSITE" id="PS52018">
    <property type="entry name" value="DART"/>
    <property type="match status" value="1"/>
</dbReference>
<dbReference type="EMBL" id="JAPFCC010000001">
    <property type="protein sequence ID" value="MCW7554548.1"/>
    <property type="molecule type" value="Genomic_DNA"/>
</dbReference>
<name>A0ABT3MZM6_9GAMM</name>
<evidence type="ECO:0000256" key="3">
    <source>
        <dbReference type="ARBA" id="ARBA00022679"/>
    </source>
</evidence>
<proteinExistence type="inferred from homology"/>
<evidence type="ECO:0000256" key="1">
    <source>
        <dbReference type="ARBA" id="ARBA00022649"/>
    </source>
</evidence>
<dbReference type="Pfam" id="PF14487">
    <property type="entry name" value="DarT"/>
    <property type="match status" value="1"/>
</dbReference>
<keyword evidence="5 6" id="KW-0238">DNA-binding</keyword>
<evidence type="ECO:0000313" key="8">
    <source>
        <dbReference type="EMBL" id="MCW7554548.1"/>
    </source>
</evidence>
<keyword evidence="3" id="KW-0808">Transferase</keyword>
<reference evidence="8 9" key="1">
    <citation type="submission" date="2022-10" db="EMBL/GenBank/DDBJ databases">
        <title>High-quality genome sequences of two octocoral-associated bacteria, Endozoicomonas euniceicola EF212 and Endozoicomonas gorgoniicola PS125.</title>
        <authorList>
            <person name="Chiou Y.-J."/>
            <person name="Chen Y.-H."/>
        </authorList>
    </citation>
    <scope>NUCLEOTIDE SEQUENCE [LARGE SCALE GENOMIC DNA]</scope>
    <source>
        <strain evidence="8 9">PS125</strain>
    </source>
</reference>
<keyword evidence="2" id="KW-0328">Glycosyltransferase</keyword>
<dbReference type="InterPro" id="IPR029494">
    <property type="entry name" value="DarT"/>
</dbReference>
<evidence type="ECO:0000259" key="7">
    <source>
        <dbReference type="PROSITE" id="PS52018"/>
    </source>
</evidence>
<keyword evidence="4" id="KW-0548">Nucleotidyltransferase</keyword>